<evidence type="ECO:0000313" key="9">
    <source>
        <dbReference type="Proteomes" id="UP001060414"/>
    </source>
</evidence>
<evidence type="ECO:0000256" key="6">
    <source>
        <dbReference type="ARBA" id="ARBA00029628"/>
    </source>
</evidence>
<name>A0ABY5ZKK8_9BACT</name>
<keyword evidence="9" id="KW-1185">Reference proteome</keyword>
<comment type="similarity">
    <text evidence="1">Belongs to the CcdB toxin family.</text>
</comment>
<gene>
    <name evidence="8" type="ORF">L9S41_18660</name>
</gene>
<evidence type="ECO:0000256" key="1">
    <source>
        <dbReference type="ARBA" id="ARBA00005230"/>
    </source>
</evidence>
<dbReference type="RefSeq" id="WP_260748032.1">
    <property type="nucleotide sequence ID" value="NZ_CP092109.1"/>
</dbReference>
<reference evidence="8" key="1">
    <citation type="journal article" date="2022" name="Environ. Microbiol.">
        <title>Geoalkalibacter halelectricus SAP #1 sp. nov. possessing extracellular electron transfer and mineral#reducing capabilities from a haloalkaline environment.</title>
        <authorList>
            <person name="Yadav S."/>
            <person name="Singh R."/>
            <person name="Sundharam S.S."/>
            <person name="Chaudhary S."/>
            <person name="Krishnamurthi S."/>
            <person name="Patil S.A."/>
        </authorList>
    </citation>
    <scope>NUCLEOTIDE SEQUENCE</scope>
    <source>
        <strain evidence="8">SAP-1</strain>
    </source>
</reference>
<evidence type="ECO:0000256" key="7">
    <source>
        <dbReference type="ARBA" id="ARBA00033135"/>
    </source>
</evidence>
<accession>A0ABY5ZKK8</accession>
<proteinExistence type="inferred from homology"/>
<sequence length="100" mass="10467">MAQFDIHAGKGEGVAYLLDLQDDLLGHLATRVVAPLVTPETLGPAMKTVNPRIAVNGVDHILLTHLLAAVPHAALGDPVGTAKMQRAEIVASLDLLFTGI</sequence>
<dbReference type="InterPro" id="IPR011067">
    <property type="entry name" value="Plasmid_toxin/cell-grow_inhib"/>
</dbReference>
<evidence type="ECO:0000256" key="4">
    <source>
        <dbReference type="ARBA" id="ARBA00023015"/>
    </source>
</evidence>
<dbReference type="Pfam" id="PF01845">
    <property type="entry name" value="CcdB"/>
    <property type="match status" value="1"/>
</dbReference>
<evidence type="ECO:0000256" key="3">
    <source>
        <dbReference type="ARBA" id="ARBA00022491"/>
    </source>
</evidence>
<dbReference type="Proteomes" id="UP001060414">
    <property type="component" value="Chromosome"/>
</dbReference>
<dbReference type="EMBL" id="CP092109">
    <property type="protein sequence ID" value="UWZ79680.1"/>
    <property type="molecule type" value="Genomic_DNA"/>
</dbReference>
<evidence type="ECO:0000256" key="2">
    <source>
        <dbReference type="ARBA" id="ARBA00015075"/>
    </source>
</evidence>
<dbReference type="Gene3D" id="2.30.30.110">
    <property type="match status" value="1"/>
</dbReference>
<evidence type="ECO:0000313" key="8">
    <source>
        <dbReference type="EMBL" id="UWZ79680.1"/>
    </source>
</evidence>
<keyword evidence="3" id="KW-0678">Repressor</keyword>
<protein>
    <recommendedName>
        <fullName evidence="2">Toxin CcdB</fullName>
    </recommendedName>
    <alternativeName>
        <fullName evidence="7">Cytotoxic protein CcdB</fullName>
    </alternativeName>
    <alternativeName>
        <fullName evidence="6">Protein LetD</fullName>
    </alternativeName>
</protein>
<evidence type="ECO:0000256" key="5">
    <source>
        <dbReference type="ARBA" id="ARBA00023163"/>
    </source>
</evidence>
<organism evidence="8 9">
    <name type="scientific">Geoalkalibacter halelectricus</name>
    <dbReference type="NCBI Taxonomy" id="2847045"/>
    <lineage>
        <taxon>Bacteria</taxon>
        <taxon>Pseudomonadati</taxon>
        <taxon>Thermodesulfobacteriota</taxon>
        <taxon>Desulfuromonadia</taxon>
        <taxon>Desulfuromonadales</taxon>
        <taxon>Geoalkalibacteraceae</taxon>
        <taxon>Geoalkalibacter</taxon>
    </lineage>
</organism>
<dbReference type="SUPFAM" id="SSF50118">
    <property type="entry name" value="Cell growth inhibitor/plasmid maintenance toxic component"/>
    <property type="match status" value="1"/>
</dbReference>
<keyword evidence="5" id="KW-0804">Transcription</keyword>
<dbReference type="InterPro" id="IPR002712">
    <property type="entry name" value="CcdB"/>
</dbReference>
<keyword evidence="4" id="KW-0805">Transcription regulation</keyword>